<proteinExistence type="predicted"/>
<feature type="coiled-coil region" evidence="1">
    <location>
        <begin position="133"/>
        <end position="171"/>
    </location>
</feature>
<dbReference type="Proteomes" id="UP000001307">
    <property type="component" value="Unassembled WGS sequence"/>
</dbReference>
<keyword evidence="4" id="KW-1185">Reference proteome</keyword>
<evidence type="ECO:0000313" key="3">
    <source>
        <dbReference type="EMBL" id="CBY09692.1"/>
    </source>
</evidence>
<evidence type="ECO:0000256" key="2">
    <source>
        <dbReference type="SAM" id="MobiDB-lite"/>
    </source>
</evidence>
<keyword evidence="1" id="KW-0175">Coiled coil</keyword>
<sequence>MPKGKGKKGKKKSKEEKPSFPRSYYTNQIEDLENHLRELENKRDSENFLVQEMEAKLKQEQELSQDIASYLKHMIRDKDNDVFNMTEEKNSVFDETKINELNEQLSREHLLQKSELADLDFEKLKKQSVVREMSEISYEKRVLEKKIADHEAQLEADKKTFAENLYDLEKEAIQKRQANKFGMINRVKELHEEFEELSIDQIKILNDDATKKNQHLARHLGIADQLAGDAIQDFKDQKKTYMSAKMEMKTFEDHDETGDVVDGTIMALRKENSHKAKIMQNLVISYREIEDELDRIKERDDSRAVKKELEELQQCEGPVYFAKLKAEHEGLVNEIKMCDEKKKIASMAEKVYKELGHQIIKDIRTGGLRKKTTKNLLTQKSLVAPEIILEDIISKPSSTVLFRSS</sequence>
<organism evidence="3">
    <name type="scientific">Oikopleura dioica</name>
    <name type="common">Tunicate</name>
    <dbReference type="NCBI Taxonomy" id="34765"/>
    <lineage>
        <taxon>Eukaryota</taxon>
        <taxon>Metazoa</taxon>
        <taxon>Chordata</taxon>
        <taxon>Tunicata</taxon>
        <taxon>Appendicularia</taxon>
        <taxon>Copelata</taxon>
        <taxon>Oikopleuridae</taxon>
        <taxon>Oikopleura</taxon>
    </lineage>
</organism>
<dbReference type="EMBL" id="FN653047">
    <property type="protein sequence ID" value="CBY09692.1"/>
    <property type="molecule type" value="Genomic_DNA"/>
</dbReference>
<reference evidence="3" key="1">
    <citation type="journal article" date="2010" name="Science">
        <title>Plasticity of animal genome architecture unmasked by rapid evolution of a pelagic tunicate.</title>
        <authorList>
            <person name="Denoeud F."/>
            <person name="Henriet S."/>
            <person name="Mungpakdee S."/>
            <person name="Aury J.M."/>
            <person name="Da Silva C."/>
            <person name="Brinkmann H."/>
            <person name="Mikhaleva J."/>
            <person name="Olsen L.C."/>
            <person name="Jubin C."/>
            <person name="Canestro C."/>
            <person name="Bouquet J.M."/>
            <person name="Danks G."/>
            <person name="Poulain J."/>
            <person name="Campsteijn C."/>
            <person name="Adamski M."/>
            <person name="Cross I."/>
            <person name="Yadetie F."/>
            <person name="Muffato M."/>
            <person name="Louis A."/>
            <person name="Butcher S."/>
            <person name="Tsagkogeorga G."/>
            <person name="Konrad A."/>
            <person name="Singh S."/>
            <person name="Jensen M.F."/>
            <person name="Cong E.H."/>
            <person name="Eikeseth-Otteraa H."/>
            <person name="Noel B."/>
            <person name="Anthouard V."/>
            <person name="Porcel B.M."/>
            <person name="Kachouri-Lafond R."/>
            <person name="Nishino A."/>
            <person name="Ugolini M."/>
            <person name="Chourrout P."/>
            <person name="Nishida H."/>
            <person name="Aasland R."/>
            <person name="Huzurbazar S."/>
            <person name="Westhof E."/>
            <person name="Delsuc F."/>
            <person name="Lehrach H."/>
            <person name="Reinhardt R."/>
            <person name="Weissenbach J."/>
            <person name="Roy S.W."/>
            <person name="Artiguenave F."/>
            <person name="Postlethwait J.H."/>
            <person name="Manak J.R."/>
            <person name="Thompson E.M."/>
            <person name="Jaillon O."/>
            <person name="Du Pasquier L."/>
            <person name="Boudinot P."/>
            <person name="Liberles D.A."/>
            <person name="Volff J.N."/>
            <person name="Philippe H."/>
            <person name="Lenhard B."/>
            <person name="Roest Crollius H."/>
            <person name="Wincker P."/>
            <person name="Chourrout D."/>
        </authorList>
    </citation>
    <scope>NUCLEOTIDE SEQUENCE [LARGE SCALE GENOMIC DNA]</scope>
</reference>
<protein>
    <submittedName>
        <fullName evidence="3">Uncharacterized protein</fullName>
    </submittedName>
</protein>
<feature type="compositionally biased region" description="Basic residues" evidence="2">
    <location>
        <begin position="1"/>
        <end position="12"/>
    </location>
</feature>
<dbReference type="AlphaFoldDB" id="E4XG94"/>
<dbReference type="InParanoid" id="E4XG94"/>
<accession>E4XG94</accession>
<name>E4XG94_OIKDI</name>
<feature type="region of interest" description="Disordered" evidence="2">
    <location>
        <begin position="1"/>
        <end position="28"/>
    </location>
</feature>
<gene>
    <name evidence="3" type="ORF">GSOID_T00010502001</name>
</gene>
<evidence type="ECO:0000313" key="4">
    <source>
        <dbReference type="Proteomes" id="UP000001307"/>
    </source>
</evidence>
<evidence type="ECO:0000256" key="1">
    <source>
        <dbReference type="SAM" id="Coils"/>
    </source>
</evidence>